<evidence type="ECO:0000313" key="13">
    <source>
        <dbReference type="EMBL" id="PJF19610.1"/>
    </source>
</evidence>
<dbReference type="Proteomes" id="UP000240830">
    <property type="component" value="Unassembled WGS sequence"/>
</dbReference>
<dbReference type="GO" id="GO:0019786">
    <property type="term" value="F:protein-phosphatidylethanolamide deconjugating activity"/>
    <property type="evidence" value="ECO:0007669"/>
    <property type="project" value="InterPro"/>
</dbReference>
<dbReference type="GO" id="GO:0000045">
    <property type="term" value="P:autophagosome assembly"/>
    <property type="evidence" value="ECO:0007669"/>
    <property type="project" value="TreeGrafter"/>
</dbReference>
<dbReference type="PANTHER" id="PTHR22624:SF49">
    <property type="entry name" value="CYSTEINE PROTEASE"/>
    <property type="match status" value="1"/>
</dbReference>
<dbReference type="GO" id="GO:0016485">
    <property type="term" value="P:protein processing"/>
    <property type="evidence" value="ECO:0007669"/>
    <property type="project" value="TreeGrafter"/>
</dbReference>
<evidence type="ECO:0000313" key="14">
    <source>
        <dbReference type="Proteomes" id="UP000240830"/>
    </source>
</evidence>
<evidence type="ECO:0000256" key="5">
    <source>
        <dbReference type="ARBA" id="ARBA00022801"/>
    </source>
</evidence>
<reference evidence="13 14" key="1">
    <citation type="submission" date="2016-10" db="EMBL/GenBank/DDBJ databases">
        <title>The genome of Paramicrosporidium saccamoebae is the missing link in understanding Cryptomycota and Microsporidia evolution.</title>
        <authorList>
            <person name="Quandt C.A."/>
            <person name="Beaudet D."/>
            <person name="Corsaro D."/>
            <person name="Michel R."/>
            <person name="Corradi N."/>
            <person name="James T."/>
        </authorList>
    </citation>
    <scope>NUCLEOTIDE SEQUENCE [LARGE SCALE GENOMIC DNA]</scope>
    <source>
        <strain evidence="13 14">KSL3</strain>
    </source>
</reference>
<dbReference type="GO" id="GO:0005737">
    <property type="term" value="C:cytoplasm"/>
    <property type="evidence" value="ECO:0007669"/>
    <property type="project" value="UniProtKB-SubCell"/>
</dbReference>
<dbReference type="GO" id="GO:0015031">
    <property type="term" value="P:protein transport"/>
    <property type="evidence" value="ECO:0007669"/>
    <property type="project" value="UniProtKB-KW"/>
</dbReference>
<keyword evidence="4 10" id="KW-0645">Protease</keyword>
<proteinExistence type="inferred from homology"/>
<evidence type="ECO:0000256" key="1">
    <source>
        <dbReference type="ARBA" id="ARBA00010958"/>
    </source>
</evidence>
<gene>
    <name evidence="13" type="ORF">PSACC_00565</name>
</gene>
<dbReference type="AlphaFoldDB" id="A0A2H9TPL7"/>
<dbReference type="EMBL" id="MTSL01000050">
    <property type="protein sequence ID" value="PJF19610.1"/>
    <property type="molecule type" value="Genomic_DNA"/>
</dbReference>
<dbReference type="PANTHER" id="PTHR22624">
    <property type="entry name" value="CYSTEINE PROTEASE ATG4"/>
    <property type="match status" value="1"/>
</dbReference>
<dbReference type="InterPro" id="IPR005078">
    <property type="entry name" value="Peptidase_C54"/>
</dbReference>
<evidence type="ECO:0000256" key="3">
    <source>
        <dbReference type="ARBA" id="ARBA00022490"/>
    </source>
</evidence>
<keyword evidence="3 10" id="KW-0963">Cytoplasm</keyword>
<dbReference type="Pfam" id="PF03416">
    <property type="entry name" value="Peptidase_C54"/>
    <property type="match status" value="1"/>
</dbReference>
<dbReference type="GO" id="GO:0000423">
    <property type="term" value="P:mitophagy"/>
    <property type="evidence" value="ECO:0007669"/>
    <property type="project" value="TreeGrafter"/>
</dbReference>
<comment type="caution">
    <text evidence="13">The sequence shown here is derived from an EMBL/GenBank/DDBJ whole genome shotgun (WGS) entry which is preliminary data.</text>
</comment>
<feature type="region of interest" description="Disordered" evidence="11">
    <location>
        <begin position="538"/>
        <end position="559"/>
    </location>
</feature>
<keyword evidence="5 10" id="KW-0378">Hydrolase</keyword>
<name>A0A2H9TPL7_9FUNG</name>
<keyword evidence="10" id="KW-0539">Nucleus</keyword>
<evidence type="ECO:0000256" key="6">
    <source>
        <dbReference type="ARBA" id="ARBA00022807"/>
    </source>
</evidence>
<evidence type="ECO:0000256" key="9">
    <source>
        <dbReference type="ARBA" id="ARBA00029362"/>
    </source>
</evidence>
<comment type="catalytic activity">
    <reaction evidence="9">
        <text>[protein]-C-terminal L-amino acid-glycyl-phosphatidylethanolamide + H2O = [protein]-C-terminal L-amino acid-glycine + a 1,2-diacyl-sn-glycero-3-phosphoethanolamine</text>
        <dbReference type="Rhea" id="RHEA:67548"/>
        <dbReference type="Rhea" id="RHEA-COMP:17323"/>
        <dbReference type="Rhea" id="RHEA-COMP:17324"/>
        <dbReference type="ChEBI" id="CHEBI:15377"/>
        <dbReference type="ChEBI" id="CHEBI:64612"/>
        <dbReference type="ChEBI" id="CHEBI:172940"/>
        <dbReference type="ChEBI" id="CHEBI:172941"/>
    </reaction>
    <physiologicalReaction direction="left-to-right" evidence="9">
        <dbReference type="Rhea" id="RHEA:67549"/>
    </physiologicalReaction>
</comment>
<organism evidence="13 14">
    <name type="scientific">Paramicrosporidium saccamoebae</name>
    <dbReference type="NCBI Taxonomy" id="1246581"/>
    <lineage>
        <taxon>Eukaryota</taxon>
        <taxon>Fungi</taxon>
        <taxon>Fungi incertae sedis</taxon>
        <taxon>Cryptomycota</taxon>
        <taxon>Cryptomycota incertae sedis</taxon>
        <taxon>Paramicrosporidium</taxon>
    </lineage>
</organism>
<feature type="domain" description="Peptidase C54 catalytic" evidence="12">
    <location>
        <begin position="568"/>
        <end position="829"/>
    </location>
</feature>
<accession>A0A2H9TPL7</accession>
<keyword evidence="7" id="KW-0653">Protein transport</keyword>
<protein>
    <recommendedName>
        <fullName evidence="10">Cysteine protease</fullName>
        <ecNumber evidence="10">3.4.22.-</ecNumber>
    </recommendedName>
</protein>
<dbReference type="GO" id="GO:0005634">
    <property type="term" value="C:nucleus"/>
    <property type="evidence" value="ECO:0007669"/>
    <property type="project" value="UniProtKB-SubCell"/>
</dbReference>
<keyword evidence="8" id="KW-0072">Autophagy</keyword>
<dbReference type="InterPro" id="IPR038765">
    <property type="entry name" value="Papain-like_cys_pep_sf"/>
</dbReference>
<dbReference type="InterPro" id="IPR046792">
    <property type="entry name" value="Peptidase_C54_cat"/>
</dbReference>
<comment type="similarity">
    <text evidence="1 10">Belongs to the peptidase C54 family.</text>
</comment>
<evidence type="ECO:0000259" key="12">
    <source>
        <dbReference type="Pfam" id="PF03416"/>
    </source>
</evidence>
<evidence type="ECO:0000256" key="2">
    <source>
        <dbReference type="ARBA" id="ARBA00022448"/>
    </source>
</evidence>
<comment type="function">
    <text evidence="10">Required for selective autophagic degradation of the nucleus (nucleophagy) as well as for mitophagy which contributes to regulate mitochondrial quantity and quality by eliminating the mitochondria to a basal level to fulfill cellular energy requirements and preventing excess ROS production.</text>
</comment>
<dbReference type="STRING" id="1246581.A0A2H9TPL7"/>
<dbReference type="EC" id="3.4.22.-" evidence="10"/>
<dbReference type="OrthoDB" id="2960936at2759"/>
<evidence type="ECO:0000256" key="10">
    <source>
        <dbReference type="RuleBase" id="RU363115"/>
    </source>
</evidence>
<comment type="subcellular location">
    <subcellularLocation>
        <location evidence="10">Nucleus</location>
    </subcellularLocation>
    <subcellularLocation>
        <location evidence="10">Cytoplasm</location>
    </subcellularLocation>
</comment>
<dbReference type="GO" id="GO:0034727">
    <property type="term" value="P:piecemeal microautophagy of the nucleus"/>
    <property type="evidence" value="ECO:0007669"/>
    <property type="project" value="TreeGrafter"/>
</dbReference>
<evidence type="ECO:0000256" key="7">
    <source>
        <dbReference type="ARBA" id="ARBA00022927"/>
    </source>
</evidence>
<evidence type="ECO:0000256" key="11">
    <source>
        <dbReference type="SAM" id="MobiDB-lite"/>
    </source>
</evidence>
<evidence type="ECO:0000256" key="8">
    <source>
        <dbReference type="ARBA" id="ARBA00023006"/>
    </source>
</evidence>
<evidence type="ECO:0000256" key="4">
    <source>
        <dbReference type="ARBA" id="ARBA00022670"/>
    </source>
</evidence>
<dbReference type="SUPFAM" id="SSF54001">
    <property type="entry name" value="Cysteine proteinases"/>
    <property type="match status" value="1"/>
</dbReference>
<sequence length="849" mass="95312">MLVTTVEKETFTRPVYVSPTAAIARLFPTTGRLEDVVHMFTDTFSQFQIVFRTMASQPMFCHEARLVDGMVEELAVERVKPTEDETDTAYVLTLPRRFVQPDAERTRRRLQLFDQERRLLFTKEWMVDTGKLHADAVSWLRDSHHPLPLLSVDAPPISAPLVYSVAMEDDQSQAVSIAGSFVDLDTDLPSRSVSRSDSIVTLRSPRDPDTDAESVVTVDLLQQMGFWLYGTRLGQLMANSHDPRENSKTLYSPSPIWLMGRQFKNDSVDNGHWKRCVSVGPVKRIRNISTERAELVRVSDEDYGLREGLIITPFDVELVLAQLASWLEDNRWSTVCVIEADDATLSATLESYVFSIHAIPQTGQHYVDCAIRCKRNVALQARTVFVDVLSSLMAISASHSRDSSIEFDILFVSGCSIEIGPHPNSLVLIHPGSSSPPTGPRVVLLWSEHIHDWICREIYQDPSSMMLMLRSPMTNLSPMPLDITNAHFYFFADSSLRFAISHAATWLCFRALSVADFTALLAWLPSVLHNRQTIQALSPHTPPRLPSVSPKRERSNRNTSPSCVGCMEDFLQTFESCFWFTYRRDFPRLLPSILSSDAGFGCMIRAGQSMMAEALARILLDPDRRLAQIYGSPETLAKYRRILALFLDSADPTATFSILHLTRVGVQYGTPIGQHFNPSVLSRALRTQCRLDPSIPFDVFLVKQGIIPLYRLKEAVVLRPQLILMPLRLGADTLNADYSVLIKAALSSPHSLGIIGGRSARAFYIVGYQDDALLYLDPHLLRQASTLDAMVDRRECHTRAVCELSLPQLDPTILFGFLCRTKEELTMLVTTLMGVSVPMPLFSISNDGE</sequence>
<keyword evidence="2" id="KW-0813">Transport</keyword>
<keyword evidence="6" id="KW-0788">Thiol protease</keyword>
<dbReference type="GO" id="GO:0035973">
    <property type="term" value="P:aggrephagy"/>
    <property type="evidence" value="ECO:0007669"/>
    <property type="project" value="TreeGrafter"/>
</dbReference>
<dbReference type="GO" id="GO:0004197">
    <property type="term" value="F:cysteine-type endopeptidase activity"/>
    <property type="evidence" value="ECO:0007669"/>
    <property type="project" value="TreeGrafter"/>
</dbReference>
<keyword evidence="14" id="KW-1185">Reference proteome</keyword>